<dbReference type="InterPro" id="IPR033986">
    <property type="entry name" value="Clusterin_CS"/>
</dbReference>
<evidence type="ECO:0000256" key="9">
    <source>
        <dbReference type="ARBA" id="ARBA00020334"/>
    </source>
</evidence>
<dbReference type="SMART" id="SM00035">
    <property type="entry name" value="CLa"/>
    <property type="match status" value="1"/>
</dbReference>
<dbReference type="GO" id="GO:0005783">
    <property type="term" value="C:endoplasmic reticulum"/>
    <property type="evidence" value="ECO:0007669"/>
    <property type="project" value="UniProtKB-SubCell"/>
</dbReference>
<feature type="domain" description="Clusterin N-terminal" evidence="24">
    <location>
        <begin position="83"/>
        <end position="287"/>
    </location>
</feature>
<dbReference type="GO" id="GO:0032436">
    <property type="term" value="P:positive regulation of proteasomal ubiquitin-dependent protein catabolic process"/>
    <property type="evidence" value="ECO:0007669"/>
    <property type="project" value="TreeGrafter"/>
</dbReference>
<keyword evidence="12" id="KW-0732">Signal</keyword>
<gene>
    <name evidence="26" type="ORF">QTO34_015772</name>
</gene>
<comment type="similarity">
    <text evidence="8 22">Belongs to the clusterin family.</text>
</comment>
<evidence type="ECO:0000256" key="7">
    <source>
        <dbReference type="ARBA" id="ARBA00004613"/>
    </source>
</evidence>
<evidence type="ECO:0000256" key="23">
    <source>
        <dbReference type="SAM" id="Coils"/>
    </source>
</evidence>
<dbReference type="InterPro" id="IPR016015">
    <property type="entry name" value="Clusterin_C"/>
</dbReference>
<evidence type="ECO:0000313" key="26">
    <source>
        <dbReference type="EMBL" id="KAK1343003.1"/>
    </source>
</evidence>
<sequence length="507" mass="57967">MGETETGRTDGYRQGPRLMSRGVCLHLGPFRSIFLLKGAISRSVSPVLHKQACGESRIGGKMKTLLLLVGLLMTWENGQVLGAPAVSERELQEMSTEGSKYVNKEIKNAFKEVKHIKSLIDHTNDERKSLLISLEEAKKKKEDALTDTKDTETKLKASQEVCNDTMMSLWEECKPCLKQTCMKFYARVCRSSSGLVGHQLEEFLNQSSPFYFWMNGDRIDSLLENDRQQAHVLDTMEDGFQKVSSIMDELFHNRFFNRELLDPHHFSSFGSSQRRPFLFNPKTRLARNIMPLPMFGVPNFQDMFQPFFDMIHQAQQTMDSQFQGPLFEFPMAEFTEDNNDNRTICKEIRHNSTGCLKMKDQCAKCQEILSVDCSGSNPAQSLLREELNSSLELAEKLARQYDELLRSYQQKMLNTSALLKQLNEQFNWVSQLANLTQREDPYSLHVTTVASRSSDPSVPSGFTKVILTLFDSDPITVTVPEEVSMHNPKFMETVAEKALLEYRQNAR</sequence>
<keyword evidence="17" id="KW-1015">Disulfide bond</keyword>
<keyword evidence="16" id="KW-0472">Membrane</keyword>
<keyword evidence="27" id="KW-1185">Reference proteome</keyword>
<evidence type="ECO:0000256" key="6">
    <source>
        <dbReference type="ARBA" id="ARBA00004556"/>
    </source>
</evidence>
<feature type="coiled-coil region" evidence="23">
    <location>
        <begin position="120"/>
        <end position="154"/>
    </location>
</feature>
<evidence type="ECO:0000256" key="16">
    <source>
        <dbReference type="ARBA" id="ARBA00023136"/>
    </source>
</evidence>
<keyword evidence="13" id="KW-0256">Endoplasmic reticulum</keyword>
<dbReference type="GO" id="GO:0048471">
    <property type="term" value="C:perinuclear region of cytoplasm"/>
    <property type="evidence" value="ECO:0007669"/>
    <property type="project" value="UniProtKB-SubCell"/>
</dbReference>
<comment type="subcellular location">
    <subcellularLocation>
        <location evidence="5">Cytoplasm</location>
        <location evidence="5">Cytosol</location>
    </subcellularLocation>
    <subcellularLocation>
        <location evidence="6">Cytoplasm</location>
        <location evidence="6">Perinuclear region</location>
    </subcellularLocation>
    <subcellularLocation>
        <location evidence="3">Cytoplasmic vesicle</location>
        <location evidence="3">Secretory vesicle</location>
        <location evidence="3">Chromaffin granule</location>
    </subcellularLocation>
    <subcellularLocation>
        <location evidence="2">Endoplasmic reticulum</location>
    </subcellularLocation>
    <subcellularLocation>
        <location evidence="4">Mitochondrion membrane</location>
        <topology evidence="4">Peripheral membrane protein</topology>
        <orientation evidence="4">Cytoplasmic side</orientation>
    </subcellularLocation>
    <subcellularLocation>
        <location evidence="1">Nucleus</location>
    </subcellularLocation>
    <subcellularLocation>
        <location evidence="7">Secreted</location>
    </subcellularLocation>
</comment>
<keyword evidence="11" id="KW-0964">Secreted</keyword>
<dbReference type="GO" id="GO:0005829">
    <property type="term" value="C:cytosol"/>
    <property type="evidence" value="ECO:0007669"/>
    <property type="project" value="UniProtKB-SubCell"/>
</dbReference>
<evidence type="ECO:0000256" key="15">
    <source>
        <dbReference type="ARBA" id="ARBA00023128"/>
    </source>
</evidence>
<dbReference type="InterPro" id="IPR000753">
    <property type="entry name" value="Clusterin-like"/>
</dbReference>
<name>A0AA40LT54_CNENI</name>
<evidence type="ECO:0000256" key="3">
    <source>
        <dbReference type="ARBA" id="ARBA00004248"/>
    </source>
</evidence>
<dbReference type="GO" id="GO:0005634">
    <property type="term" value="C:nucleus"/>
    <property type="evidence" value="ECO:0007669"/>
    <property type="project" value="UniProtKB-SubCell"/>
</dbReference>
<evidence type="ECO:0000256" key="20">
    <source>
        <dbReference type="ARBA" id="ARBA00023242"/>
    </source>
</evidence>
<evidence type="ECO:0000259" key="25">
    <source>
        <dbReference type="SMART" id="SM00035"/>
    </source>
</evidence>
<evidence type="ECO:0000256" key="4">
    <source>
        <dbReference type="ARBA" id="ARBA00004346"/>
    </source>
</evidence>
<dbReference type="PROSITE" id="PS00492">
    <property type="entry name" value="CLUSTERIN_1"/>
    <property type="match status" value="1"/>
</dbReference>
<evidence type="ECO:0000256" key="10">
    <source>
        <dbReference type="ARBA" id="ARBA00022490"/>
    </source>
</evidence>
<evidence type="ECO:0000256" key="19">
    <source>
        <dbReference type="ARBA" id="ARBA00023186"/>
    </source>
</evidence>
<evidence type="ECO:0000256" key="12">
    <source>
        <dbReference type="ARBA" id="ARBA00022729"/>
    </source>
</evidence>
<dbReference type="AlphaFoldDB" id="A0AA40LT54"/>
<dbReference type="Pfam" id="PF01093">
    <property type="entry name" value="Clusterin"/>
    <property type="match status" value="1"/>
</dbReference>
<dbReference type="EMBL" id="JAULJE010000005">
    <property type="protein sequence ID" value="KAK1343003.1"/>
    <property type="molecule type" value="Genomic_DNA"/>
</dbReference>
<accession>A0AA40LT54</accession>
<evidence type="ECO:0000256" key="17">
    <source>
        <dbReference type="ARBA" id="ARBA00023157"/>
    </source>
</evidence>
<keyword evidence="23" id="KW-0175">Coiled coil</keyword>
<evidence type="ECO:0000256" key="18">
    <source>
        <dbReference type="ARBA" id="ARBA00023180"/>
    </source>
</evidence>
<evidence type="ECO:0000259" key="24">
    <source>
        <dbReference type="SMART" id="SM00030"/>
    </source>
</evidence>
<keyword evidence="15" id="KW-0496">Mitochondrion</keyword>
<keyword evidence="18" id="KW-0325">Glycoprotein</keyword>
<evidence type="ECO:0000256" key="13">
    <source>
        <dbReference type="ARBA" id="ARBA00022824"/>
    </source>
</evidence>
<proteinExistence type="inferred from homology"/>
<feature type="domain" description="Clusterin C-terminal" evidence="25">
    <location>
        <begin position="288"/>
        <end position="503"/>
    </location>
</feature>
<dbReference type="GO" id="GO:0042583">
    <property type="term" value="C:chromaffin granule"/>
    <property type="evidence" value="ECO:0007669"/>
    <property type="project" value="UniProtKB-SubCell"/>
</dbReference>
<keyword evidence="21" id="KW-0968">Cytoplasmic vesicle</keyword>
<dbReference type="PANTHER" id="PTHR10970:SF1">
    <property type="entry name" value="CLUSTERIN"/>
    <property type="match status" value="1"/>
</dbReference>
<evidence type="ECO:0000256" key="5">
    <source>
        <dbReference type="ARBA" id="ARBA00004514"/>
    </source>
</evidence>
<evidence type="ECO:0000313" key="27">
    <source>
        <dbReference type="Proteomes" id="UP001177744"/>
    </source>
</evidence>
<dbReference type="GO" id="GO:0031966">
    <property type="term" value="C:mitochondrial membrane"/>
    <property type="evidence" value="ECO:0007669"/>
    <property type="project" value="UniProtKB-SubCell"/>
</dbReference>
<evidence type="ECO:0000256" key="14">
    <source>
        <dbReference type="ARBA" id="ARBA00022843"/>
    </source>
</evidence>
<dbReference type="GO" id="GO:0051787">
    <property type="term" value="F:misfolded protein binding"/>
    <property type="evidence" value="ECO:0007669"/>
    <property type="project" value="TreeGrafter"/>
</dbReference>
<dbReference type="GO" id="GO:0005615">
    <property type="term" value="C:extracellular space"/>
    <property type="evidence" value="ECO:0007669"/>
    <property type="project" value="TreeGrafter"/>
</dbReference>
<feature type="coiled-coil region" evidence="23">
    <location>
        <begin position="384"/>
        <end position="425"/>
    </location>
</feature>
<evidence type="ECO:0000256" key="11">
    <source>
        <dbReference type="ARBA" id="ARBA00022525"/>
    </source>
</evidence>
<comment type="caution">
    <text evidence="26">The sequence shown here is derived from an EMBL/GenBank/DDBJ whole genome shotgun (WGS) entry which is preliminary data.</text>
</comment>
<dbReference type="SMART" id="SM00030">
    <property type="entry name" value="CLb"/>
    <property type="match status" value="1"/>
</dbReference>
<evidence type="ECO:0000256" key="22">
    <source>
        <dbReference type="RuleBase" id="RU000629"/>
    </source>
</evidence>
<protein>
    <recommendedName>
        <fullName evidence="9 22">Clusterin</fullName>
    </recommendedName>
</protein>
<dbReference type="PANTHER" id="PTHR10970">
    <property type="entry name" value="CLUSTERIN"/>
    <property type="match status" value="1"/>
</dbReference>
<keyword evidence="14" id="KW-0832">Ubl conjugation</keyword>
<keyword evidence="10" id="KW-0963">Cytoplasm</keyword>
<keyword evidence="20" id="KW-0539">Nucleus</keyword>
<organism evidence="26 27">
    <name type="scientific">Cnephaeus nilssonii</name>
    <name type="common">Northern bat</name>
    <name type="synonym">Eptesicus nilssonii</name>
    <dbReference type="NCBI Taxonomy" id="3371016"/>
    <lineage>
        <taxon>Eukaryota</taxon>
        <taxon>Metazoa</taxon>
        <taxon>Chordata</taxon>
        <taxon>Craniata</taxon>
        <taxon>Vertebrata</taxon>
        <taxon>Euteleostomi</taxon>
        <taxon>Mammalia</taxon>
        <taxon>Eutheria</taxon>
        <taxon>Laurasiatheria</taxon>
        <taxon>Chiroptera</taxon>
        <taxon>Yangochiroptera</taxon>
        <taxon>Vespertilionidae</taxon>
        <taxon>Cnephaeus</taxon>
    </lineage>
</organism>
<reference evidence="26" key="1">
    <citation type="submission" date="2023-06" db="EMBL/GenBank/DDBJ databases">
        <title>Reference genome for the Northern bat (Eptesicus nilssonii), a most northern bat species.</title>
        <authorList>
            <person name="Laine V.N."/>
            <person name="Pulliainen A.T."/>
            <person name="Lilley T.M."/>
        </authorList>
    </citation>
    <scope>NUCLEOTIDE SEQUENCE</scope>
    <source>
        <strain evidence="26">BLF_Eptnil</strain>
        <tissue evidence="26">Kidney</tissue>
    </source>
</reference>
<evidence type="ECO:0000256" key="8">
    <source>
        <dbReference type="ARBA" id="ARBA00010069"/>
    </source>
</evidence>
<evidence type="ECO:0000256" key="1">
    <source>
        <dbReference type="ARBA" id="ARBA00004123"/>
    </source>
</evidence>
<dbReference type="Proteomes" id="UP001177744">
    <property type="component" value="Unassembled WGS sequence"/>
</dbReference>
<evidence type="ECO:0000256" key="2">
    <source>
        <dbReference type="ARBA" id="ARBA00004240"/>
    </source>
</evidence>
<keyword evidence="19" id="KW-0143">Chaperone</keyword>
<evidence type="ECO:0000256" key="21">
    <source>
        <dbReference type="ARBA" id="ARBA00023329"/>
    </source>
</evidence>
<dbReference type="InterPro" id="IPR016014">
    <property type="entry name" value="Clusterin_N"/>
</dbReference>
<dbReference type="GO" id="GO:0042981">
    <property type="term" value="P:regulation of apoptotic process"/>
    <property type="evidence" value="ECO:0007669"/>
    <property type="project" value="TreeGrafter"/>
</dbReference>